<proteinExistence type="predicted"/>
<keyword evidence="3" id="KW-1185">Reference proteome</keyword>
<dbReference type="EMBL" id="NOXX01000151">
    <property type="protein sequence ID" value="OYQ47169.1"/>
    <property type="molecule type" value="Genomic_DNA"/>
</dbReference>
<name>A0A256A0K4_9FLAO</name>
<evidence type="ECO:0000256" key="1">
    <source>
        <dbReference type="SAM" id="SignalP"/>
    </source>
</evidence>
<keyword evidence="1" id="KW-0732">Signal</keyword>
<gene>
    <name evidence="2" type="ORF">CHX27_03550</name>
</gene>
<sequence>MKYLPLLLLFLAVSCVQPTANQKVRYVVIVPKAMQVSQLSVRGSNQPLSWEQDTPLKKLNDSTFYADVVHVTGYTYTEYKFVADGQFERQNQDNRKLTFEADLSTTVQHKFNGK</sequence>
<dbReference type="RefSeq" id="WP_094485392.1">
    <property type="nucleotide sequence ID" value="NZ_NOXX01000151.1"/>
</dbReference>
<evidence type="ECO:0000313" key="3">
    <source>
        <dbReference type="Proteomes" id="UP000216035"/>
    </source>
</evidence>
<dbReference type="AlphaFoldDB" id="A0A256A0K4"/>
<protein>
    <submittedName>
        <fullName evidence="2">Uncharacterized protein</fullName>
    </submittedName>
</protein>
<feature type="chain" id="PRO_5013101292" evidence="1">
    <location>
        <begin position="21"/>
        <end position="114"/>
    </location>
</feature>
<dbReference type="OrthoDB" id="883826at2"/>
<evidence type="ECO:0000313" key="2">
    <source>
        <dbReference type="EMBL" id="OYQ47169.1"/>
    </source>
</evidence>
<dbReference type="PROSITE" id="PS51257">
    <property type="entry name" value="PROKAR_LIPOPROTEIN"/>
    <property type="match status" value="1"/>
</dbReference>
<reference evidence="2 3" key="1">
    <citation type="submission" date="2017-07" db="EMBL/GenBank/DDBJ databases">
        <title>Flavobacterium cyanobacteriorum sp. nov., isolated from cyanobacterial aggregates in a eutrophic lake.</title>
        <authorList>
            <person name="Cai H."/>
        </authorList>
    </citation>
    <scope>NUCLEOTIDE SEQUENCE [LARGE SCALE GENOMIC DNA]</scope>
    <source>
        <strain evidence="2 3">TH167</strain>
    </source>
</reference>
<organism evidence="2 3">
    <name type="scientific">Flavobacterium aurantiibacter</name>
    <dbReference type="NCBI Taxonomy" id="2023067"/>
    <lineage>
        <taxon>Bacteria</taxon>
        <taxon>Pseudomonadati</taxon>
        <taxon>Bacteroidota</taxon>
        <taxon>Flavobacteriia</taxon>
        <taxon>Flavobacteriales</taxon>
        <taxon>Flavobacteriaceae</taxon>
        <taxon>Flavobacterium</taxon>
    </lineage>
</organism>
<accession>A0A256A0K4</accession>
<feature type="signal peptide" evidence="1">
    <location>
        <begin position="1"/>
        <end position="20"/>
    </location>
</feature>
<dbReference type="Proteomes" id="UP000216035">
    <property type="component" value="Unassembled WGS sequence"/>
</dbReference>
<comment type="caution">
    <text evidence="2">The sequence shown here is derived from an EMBL/GenBank/DDBJ whole genome shotgun (WGS) entry which is preliminary data.</text>
</comment>